<accession>A0A0T9UVJ4</accession>
<dbReference type="InterPro" id="IPR038500">
    <property type="entry name" value="Antitermination_sf"/>
</dbReference>
<dbReference type="NCBIfam" id="TIGR02642">
    <property type="entry name" value="phage_xxxx"/>
    <property type="match status" value="1"/>
</dbReference>
<dbReference type="Proteomes" id="UP000040088">
    <property type="component" value="Unassembled WGS sequence"/>
</dbReference>
<dbReference type="Gene3D" id="1.10.274.110">
    <property type="match status" value="1"/>
</dbReference>
<evidence type="ECO:0000313" key="2">
    <source>
        <dbReference type="Proteomes" id="UP000040088"/>
    </source>
</evidence>
<name>A0A0T9UVJ4_YERAE</name>
<organism evidence="1 2">
    <name type="scientific">Yersinia aleksiciae</name>
    <dbReference type="NCBI Taxonomy" id="263819"/>
    <lineage>
        <taxon>Bacteria</taxon>
        <taxon>Pseudomonadati</taxon>
        <taxon>Pseudomonadota</taxon>
        <taxon>Gammaproteobacteria</taxon>
        <taxon>Enterobacterales</taxon>
        <taxon>Yersiniaceae</taxon>
        <taxon>Yersinia</taxon>
    </lineage>
</organism>
<dbReference type="EMBL" id="CQEM01000021">
    <property type="protein sequence ID" value="CNL75310.1"/>
    <property type="molecule type" value="Genomic_DNA"/>
</dbReference>
<protein>
    <submittedName>
        <fullName evidence="1">Uncharacterized phage protein</fullName>
    </submittedName>
</protein>
<gene>
    <name evidence="1" type="ORF">ERS008460_03688</name>
</gene>
<dbReference type="InterPro" id="IPR036410">
    <property type="entry name" value="HSP_DnaJ_Cys-rich_dom_sf"/>
</dbReference>
<sequence>MTTAIEQLIKMHDPRCVSIESLNIGRGRAVLTKDQILGTFATCQHIHPVGFDILMTKYRNDCKAEQRLRAAISVWLHKRPHPPRAIAACQLALNMVLDRNLPAQVEQIATLLRRYGSRTGMTRKVVDGLQQQIKLLERDKAQALDDGTIVLLADEIKTLQSKIKTERGALRAWANQQASVTQVCPRCHGAGKTLRPHPETCNECGGSGRIPPTMEHLRKSMGIIGAEIPAGEWAAQYVPLVKECMHWLYVEESNAGDVLIERIQLEKDF</sequence>
<dbReference type="SUPFAM" id="SSF57938">
    <property type="entry name" value="DnaJ/Hsp40 cysteine-rich domain"/>
    <property type="match status" value="1"/>
</dbReference>
<proteinExistence type="predicted"/>
<dbReference type="RefSeq" id="WP_050126829.1">
    <property type="nucleotide sequence ID" value="NZ_CQEM01000021.1"/>
</dbReference>
<dbReference type="AlphaFoldDB" id="A0A0T9UVJ4"/>
<reference evidence="2" key="1">
    <citation type="submission" date="2015-03" db="EMBL/GenBank/DDBJ databases">
        <authorList>
            <consortium name="Pathogen Informatics"/>
        </authorList>
    </citation>
    <scope>NUCLEOTIDE SEQUENCE [LARGE SCALE GENOMIC DNA]</scope>
    <source>
        <strain evidence="2">IP27925</strain>
    </source>
</reference>
<evidence type="ECO:0000313" key="1">
    <source>
        <dbReference type="EMBL" id="CNL75310.1"/>
    </source>
</evidence>
<dbReference type="InterPro" id="IPR013464">
    <property type="entry name" value="CHP02642"/>
</dbReference>